<evidence type="ECO:0000256" key="1">
    <source>
        <dbReference type="ARBA" id="ARBA00004141"/>
    </source>
</evidence>
<dbReference type="Gene3D" id="3.90.550.10">
    <property type="entry name" value="Spore Coat Polysaccharide Biosynthesis Protein SpsA, Chain A"/>
    <property type="match status" value="1"/>
</dbReference>
<dbReference type="SUPFAM" id="SSF53448">
    <property type="entry name" value="Nucleotide-diphospho-sugar transferases"/>
    <property type="match status" value="1"/>
</dbReference>
<accession>A0A9X5BE19</accession>
<dbReference type="RefSeq" id="WP_160559187.1">
    <property type="nucleotide sequence ID" value="NZ_QZDT01000006.1"/>
</dbReference>
<dbReference type="InterPro" id="IPR050256">
    <property type="entry name" value="Glycosyltransferase_2"/>
</dbReference>
<evidence type="ECO:0000259" key="8">
    <source>
        <dbReference type="Pfam" id="PF00535"/>
    </source>
</evidence>
<comment type="caution">
    <text evidence="9">The sequence shown here is derived from an EMBL/GenBank/DDBJ whole genome shotgun (WGS) entry which is preliminary data.</text>
</comment>
<keyword evidence="4 7" id="KW-0812">Transmembrane</keyword>
<feature type="domain" description="Glycosyltransferase 2-like" evidence="8">
    <location>
        <begin position="8"/>
        <end position="161"/>
    </location>
</feature>
<keyword evidence="3" id="KW-0808">Transferase</keyword>
<feature type="transmembrane region" description="Helical" evidence="7">
    <location>
        <begin position="271"/>
        <end position="294"/>
    </location>
</feature>
<evidence type="ECO:0000256" key="2">
    <source>
        <dbReference type="ARBA" id="ARBA00022676"/>
    </source>
</evidence>
<comment type="subcellular location">
    <subcellularLocation>
        <location evidence="1">Membrane</location>
        <topology evidence="1">Multi-pass membrane protein</topology>
    </subcellularLocation>
</comment>
<dbReference type="GO" id="GO:0016757">
    <property type="term" value="F:glycosyltransferase activity"/>
    <property type="evidence" value="ECO:0007669"/>
    <property type="project" value="UniProtKB-KW"/>
</dbReference>
<feature type="transmembrane region" description="Helical" evidence="7">
    <location>
        <begin position="231"/>
        <end position="251"/>
    </location>
</feature>
<dbReference type="InterPro" id="IPR001173">
    <property type="entry name" value="Glyco_trans_2-like"/>
</dbReference>
<keyword evidence="2" id="KW-0328">Glycosyltransferase</keyword>
<evidence type="ECO:0000256" key="3">
    <source>
        <dbReference type="ARBA" id="ARBA00022679"/>
    </source>
</evidence>
<organism evidence="9 10">
    <name type="scientific">Parablautia muri</name>
    <dbReference type="NCBI Taxonomy" id="2320879"/>
    <lineage>
        <taxon>Bacteria</taxon>
        <taxon>Bacillati</taxon>
        <taxon>Bacillota</taxon>
        <taxon>Clostridia</taxon>
        <taxon>Lachnospirales</taxon>
        <taxon>Lachnospiraceae</taxon>
        <taxon>Parablautia</taxon>
    </lineage>
</organism>
<dbReference type="CDD" id="cd04187">
    <property type="entry name" value="DPM1_like_bac"/>
    <property type="match status" value="1"/>
</dbReference>
<dbReference type="Proteomes" id="UP001154420">
    <property type="component" value="Unassembled WGS sequence"/>
</dbReference>
<dbReference type="AlphaFoldDB" id="A0A9X5BE19"/>
<evidence type="ECO:0000256" key="5">
    <source>
        <dbReference type="ARBA" id="ARBA00022989"/>
    </source>
</evidence>
<dbReference type="PANTHER" id="PTHR48090:SF1">
    <property type="entry name" value="PROPHAGE BACTOPRENOL GLUCOSYL TRANSFERASE HOMOLOG"/>
    <property type="match status" value="1"/>
</dbReference>
<dbReference type="Pfam" id="PF00535">
    <property type="entry name" value="Glycos_transf_2"/>
    <property type="match status" value="1"/>
</dbReference>
<evidence type="ECO:0000256" key="4">
    <source>
        <dbReference type="ARBA" id="ARBA00022692"/>
    </source>
</evidence>
<evidence type="ECO:0000256" key="6">
    <source>
        <dbReference type="ARBA" id="ARBA00023136"/>
    </source>
</evidence>
<name>A0A9X5BE19_9FIRM</name>
<dbReference type="EMBL" id="QZDT01000006">
    <property type="protein sequence ID" value="NBJ92115.1"/>
    <property type="molecule type" value="Genomic_DNA"/>
</dbReference>
<reference evidence="9" key="1">
    <citation type="submission" date="2018-09" db="EMBL/GenBank/DDBJ databases">
        <title>Murine metabolic-syndrome-specific gut microbial biobank.</title>
        <authorList>
            <person name="Liu C."/>
        </authorList>
    </citation>
    <scope>NUCLEOTIDE SEQUENCE</scope>
    <source>
        <strain evidence="9">D42-62</strain>
    </source>
</reference>
<evidence type="ECO:0000256" key="7">
    <source>
        <dbReference type="SAM" id="Phobius"/>
    </source>
</evidence>
<keyword evidence="10" id="KW-1185">Reference proteome</keyword>
<dbReference type="GO" id="GO:0005886">
    <property type="term" value="C:plasma membrane"/>
    <property type="evidence" value="ECO:0007669"/>
    <property type="project" value="TreeGrafter"/>
</dbReference>
<keyword evidence="6 7" id="KW-0472">Membrane</keyword>
<dbReference type="OrthoDB" id="9807778at2"/>
<protein>
    <submittedName>
        <fullName evidence="9">Glycosyltransferase</fullName>
    </submittedName>
</protein>
<dbReference type="InterPro" id="IPR029044">
    <property type="entry name" value="Nucleotide-diphossugar_trans"/>
</dbReference>
<evidence type="ECO:0000313" key="10">
    <source>
        <dbReference type="Proteomes" id="UP001154420"/>
    </source>
</evidence>
<proteinExistence type="predicted"/>
<gene>
    <name evidence="9" type="ORF">D5281_05810</name>
</gene>
<keyword evidence="5 7" id="KW-1133">Transmembrane helix</keyword>
<sequence>MSRRKKICVVVPCYNEKNSITLLYEKVRNVFKNELVDYDYQMVFADDYSSDDTRKIIREICEKDPEHVKAVFNAANFGFSRNVFSSLQMADGDAAFLVFGDLQDPPELLTQFIEKWEAGKLVVIGQKSGSDEKWLMSAMRKLYYTLIGVFSDKTQIKHFNGFGLYDKKFISILRQIEEMQPYLKQVIAEYATDYGTVSYKQSISKRGKSNFNLYKNYDFAMEGITSSTKKLMRLSTCCGVLLGIASAAYAISVMIKKLMYWDSYPFGMASITVGIFFLGAMQLFFIGILGEYMLSINTKTLKRPRVVIAEKINFNDKEEEI</sequence>
<dbReference type="PANTHER" id="PTHR48090">
    <property type="entry name" value="UNDECAPRENYL-PHOSPHATE 4-DEOXY-4-FORMAMIDO-L-ARABINOSE TRANSFERASE-RELATED"/>
    <property type="match status" value="1"/>
</dbReference>
<evidence type="ECO:0000313" key="9">
    <source>
        <dbReference type="EMBL" id="NBJ92115.1"/>
    </source>
</evidence>